<gene>
    <name evidence="3" type="ORF">SAMN05421756_103455</name>
</gene>
<dbReference type="InterPro" id="IPR036165">
    <property type="entry name" value="YefM-like_sf"/>
</dbReference>
<comment type="similarity">
    <text evidence="1 2">Belongs to the phD/YefM antitoxin family.</text>
</comment>
<dbReference type="EMBL" id="FOFA01000003">
    <property type="protein sequence ID" value="SEQ43700.1"/>
    <property type="molecule type" value="Genomic_DNA"/>
</dbReference>
<accession>A0A1H9G0N8</accession>
<dbReference type="AlphaFoldDB" id="A0A1H9G0N8"/>
<dbReference type="Pfam" id="PF02604">
    <property type="entry name" value="PhdYeFM_antitox"/>
    <property type="match status" value="1"/>
</dbReference>
<sequence length="78" mass="8702">MVSVSVRELRNNGGAVLDQVARGESVVITRDGTEVAELHPLRRRGRTAADLVARRRTLPVVDVDRLRRDVDDVLDQTL</sequence>
<dbReference type="NCBIfam" id="TIGR01552">
    <property type="entry name" value="phd_fam"/>
    <property type="match status" value="1"/>
</dbReference>
<dbReference type="STRING" id="1036181.SAMN05421756_103455"/>
<keyword evidence="4" id="KW-1185">Reference proteome</keyword>
<evidence type="ECO:0000313" key="4">
    <source>
        <dbReference type="Proteomes" id="UP000198504"/>
    </source>
</evidence>
<dbReference type="PANTHER" id="PTHR35377">
    <property type="entry name" value="ANTITOXIN VAPB49-RELATED-RELATED"/>
    <property type="match status" value="1"/>
</dbReference>
<dbReference type="InterPro" id="IPR051416">
    <property type="entry name" value="phD-YefM_TA_antitoxins"/>
</dbReference>
<evidence type="ECO:0000256" key="2">
    <source>
        <dbReference type="RuleBase" id="RU362080"/>
    </source>
</evidence>
<organism evidence="3 4">
    <name type="scientific">Microlunatus flavus</name>
    <dbReference type="NCBI Taxonomy" id="1036181"/>
    <lineage>
        <taxon>Bacteria</taxon>
        <taxon>Bacillati</taxon>
        <taxon>Actinomycetota</taxon>
        <taxon>Actinomycetes</taxon>
        <taxon>Propionibacteriales</taxon>
        <taxon>Propionibacteriaceae</taxon>
        <taxon>Microlunatus</taxon>
    </lineage>
</organism>
<protein>
    <recommendedName>
        <fullName evidence="2">Antitoxin</fullName>
    </recommendedName>
</protein>
<proteinExistence type="inferred from homology"/>
<evidence type="ECO:0000256" key="1">
    <source>
        <dbReference type="ARBA" id="ARBA00009981"/>
    </source>
</evidence>
<comment type="function">
    <text evidence="2">Antitoxin component of a type II toxin-antitoxin (TA) system.</text>
</comment>
<reference evidence="4" key="1">
    <citation type="submission" date="2016-10" db="EMBL/GenBank/DDBJ databases">
        <authorList>
            <person name="Varghese N."/>
            <person name="Submissions S."/>
        </authorList>
    </citation>
    <scope>NUCLEOTIDE SEQUENCE [LARGE SCALE GENOMIC DNA]</scope>
    <source>
        <strain evidence="4">CGMCC 4.6856</strain>
    </source>
</reference>
<dbReference type="RefSeq" id="WP_170854071.1">
    <property type="nucleotide sequence ID" value="NZ_FOFA01000003.1"/>
</dbReference>
<evidence type="ECO:0000313" key="3">
    <source>
        <dbReference type="EMBL" id="SEQ43700.1"/>
    </source>
</evidence>
<dbReference type="SUPFAM" id="SSF143120">
    <property type="entry name" value="YefM-like"/>
    <property type="match status" value="1"/>
</dbReference>
<dbReference type="InterPro" id="IPR006442">
    <property type="entry name" value="Antitoxin_Phd/YefM"/>
</dbReference>
<name>A0A1H9G0N8_9ACTN</name>
<dbReference type="Proteomes" id="UP000198504">
    <property type="component" value="Unassembled WGS sequence"/>
</dbReference>
<dbReference type="Gene3D" id="3.40.1620.10">
    <property type="entry name" value="YefM-like domain"/>
    <property type="match status" value="1"/>
</dbReference>